<sequence length="98" mass="10834">MRAAQRARAGECYALAWLVVIVWVKLLALAGVFRTTGPKLRVLRRMLLNLLDFSILYMLFFFAVSVALFLVLGGAEGPDGETEGPHATLLASFMNTFQ</sequence>
<feature type="transmembrane region" description="Helical" evidence="1">
    <location>
        <begin position="53"/>
        <end position="72"/>
    </location>
</feature>
<keyword evidence="1" id="KW-0472">Membrane</keyword>
<evidence type="ECO:0008006" key="4">
    <source>
        <dbReference type="Google" id="ProtNLM"/>
    </source>
</evidence>
<dbReference type="Proteomes" id="UP000236333">
    <property type="component" value="Unassembled WGS sequence"/>
</dbReference>
<keyword evidence="1" id="KW-0812">Transmembrane</keyword>
<accession>A0A2J7ZIN6</accession>
<protein>
    <recommendedName>
        <fullName evidence="4">Ion transport domain-containing protein</fullName>
    </recommendedName>
</protein>
<dbReference type="EMBL" id="PGGS01001677">
    <property type="protein sequence ID" value="PNH00132.1"/>
    <property type="molecule type" value="Genomic_DNA"/>
</dbReference>
<dbReference type="AlphaFoldDB" id="A0A2J7ZIN6"/>
<keyword evidence="1" id="KW-1133">Transmembrane helix</keyword>
<dbReference type="OrthoDB" id="341259at2759"/>
<evidence type="ECO:0000313" key="2">
    <source>
        <dbReference type="EMBL" id="PNH00132.1"/>
    </source>
</evidence>
<proteinExistence type="predicted"/>
<feature type="non-terminal residue" evidence="2">
    <location>
        <position position="98"/>
    </location>
</feature>
<name>A0A2J7ZIN6_9CHLO</name>
<feature type="transmembrane region" description="Helical" evidence="1">
    <location>
        <begin position="12"/>
        <end position="33"/>
    </location>
</feature>
<keyword evidence="3" id="KW-1185">Reference proteome</keyword>
<gene>
    <name evidence="2" type="ORF">TSOC_014058</name>
</gene>
<evidence type="ECO:0000256" key="1">
    <source>
        <dbReference type="SAM" id="Phobius"/>
    </source>
</evidence>
<organism evidence="2 3">
    <name type="scientific">Tetrabaena socialis</name>
    <dbReference type="NCBI Taxonomy" id="47790"/>
    <lineage>
        <taxon>Eukaryota</taxon>
        <taxon>Viridiplantae</taxon>
        <taxon>Chlorophyta</taxon>
        <taxon>core chlorophytes</taxon>
        <taxon>Chlorophyceae</taxon>
        <taxon>CS clade</taxon>
        <taxon>Chlamydomonadales</taxon>
        <taxon>Tetrabaenaceae</taxon>
        <taxon>Tetrabaena</taxon>
    </lineage>
</organism>
<comment type="caution">
    <text evidence="2">The sequence shown here is derived from an EMBL/GenBank/DDBJ whole genome shotgun (WGS) entry which is preliminary data.</text>
</comment>
<evidence type="ECO:0000313" key="3">
    <source>
        <dbReference type="Proteomes" id="UP000236333"/>
    </source>
</evidence>
<reference evidence="2 3" key="1">
    <citation type="journal article" date="2017" name="Mol. Biol. Evol.">
        <title>The 4-celled Tetrabaena socialis nuclear genome reveals the essential components for genetic control of cell number at the origin of multicellularity in the volvocine lineage.</title>
        <authorList>
            <person name="Featherston J."/>
            <person name="Arakaki Y."/>
            <person name="Hanschen E.R."/>
            <person name="Ferris P.J."/>
            <person name="Michod R.E."/>
            <person name="Olson B.J.S.C."/>
            <person name="Nozaki H."/>
            <person name="Durand P.M."/>
        </authorList>
    </citation>
    <scope>NUCLEOTIDE SEQUENCE [LARGE SCALE GENOMIC DNA]</scope>
    <source>
        <strain evidence="2 3">NIES-571</strain>
    </source>
</reference>